<proteinExistence type="predicted"/>
<protein>
    <submittedName>
        <fullName evidence="2">Spore cortex biosynthesis protein YabQ</fullName>
    </submittedName>
</protein>
<dbReference type="RefSeq" id="WP_015357981.1">
    <property type="nucleotide sequence ID" value="NZ_CP014672.1"/>
</dbReference>
<keyword evidence="1" id="KW-0812">Transmembrane</keyword>
<keyword evidence="1" id="KW-0472">Membrane</keyword>
<sequence length="154" mass="18086">MLREINVFLSALITGITTGFIYDLLRMKRKALKTRAFIVGVEDVLFWIFTAILVFITAYISNQGEIRLYFFMAMALGISLYFWLFSSLITQFTVFTVKLVLWPFAKLVALLKPPVKRLKMLFSKVSQKAGRKMKDCRFVVRRRFRSLRNIVRKI</sequence>
<reference evidence="2 3" key="1">
    <citation type="submission" date="2016-02" db="EMBL/GenBank/DDBJ databases">
        <title>Comparison of Clostridium stercorarium subspecies using comparative genomics and transcriptomics.</title>
        <authorList>
            <person name="Schellenberg J."/>
            <person name="Thallinger G."/>
            <person name="Levin D.B."/>
            <person name="Zhang X."/>
            <person name="Alvare G."/>
            <person name="Fristensky B."/>
            <person name="Sparling R."/>
        </authorList>
    </citation>
    <scope>NUCLEOTIDE SEQUENCE [LARGE SCALE GENOMIC DNA]</scope>
    <source>
        <strain evidence="2 3">DSM 2910</strain>
    </source>
</reference>
<gene>
    <name evidence="2" type="ORF">CSTERTH_01430</name>
</gene>
<evidence type="ECO:0000313" key="3">
    <source>
        <dbReference type="Proteomes" id="UP000092971"/>
    </source>
</evidence>
<accession>A0A1B1YAI9</accession>
<organism evidence="2 3">
    <name type="scientific">Thermoclostridium stercorarium subsp. thermolacticum DSM 2910</name>
    <dbReference type="NCBI Taxonomy" id="1121336"/>
    <lineage>
        <taxon>Bacteria</taxon>
        <taxon>Bacillati</taxon>
        <taxon>Bacillota</taxon>
        <taxon>Clostridia</taxon>
        <taxon>Eubacteriales</taxon>
        <taxon>Oscillospiraceae</taxon>
        <taxon>Thermoclostridium</taxon>
    </lineage>
</organism>
<feature type="transmembrane region" description="Helical" evidence="1">
    <location>
        <begin position="37"/>
        <end position="60"/>
    </location>
</feature>
<dbReference type="Proteomes" id="UP000092971">
    <property type="component" value="Chromosome"/>
</dbReference>
<evidence type="ECO:0000256" key="1">
    <source>
        <dbReference type="SAM" id="Phobius"/>
    </source>
</evidence>
<dbReference type="OrthoDB" id="9801633at2"/>
<dbReference type="EMBL" id="CP014672">
    <property type="protein sequence ID" value="ANW97787.1"/>
    <property type="molecule type" value="Genomic_DNA"/>
</dbReference>
<dbReference type="InterPro" id="IPR019074">
    <property type="entry name" value="YabQ"/>
</dbReference>
<dbReference type="AlphaFoldDB" id="A0A1B1YAI9"/>
<feature type="transmembrane region" description="Helical" evidence="1">
    <location>
        <begin position="92"/>
        <end position="111"/>
    </location>
</feature>
<feature type="transmembrane region" description="Helical" evidence="1">
    <location>
        <begin position="6"/>
        <end position="25"/>
    </location>
</feature>
<dbReference type="Pfam" id="PF09578">
    <property type="entry name" value="Spore_YabQ"/>
    <property type="match status" value="1"/>
</dbReference>
<dbReference type="NCBIfam" id="TIGR02893">
    <property type="entry name" value="spore_yabQ"/>
    <property type="match status" value="1"/>
</dbReference>
<keyword evidence="1" id="KW-1133">Transmembrane helix</keyword>
<evidence type="ECO:0000313" key="2">
    <source>
        <dbReference type="EMBL" id="ANW97787.1"/>
    </source>
</evidence>
<feature type="transmembrane region" description="Helical" evidence="1">
    <location>
        <begin position="66"/>
        <end position="85"/>
    </location>
</feature>
<name>A0A1B1YAI9_THEST</name>